<dbReference type="InParanoid" id="A0A3Q7FJZ0"/>
<sequence>MKWKFVRYAFGDKIGKHGVDRQFTGKKTKLAVGKIDRSFPQDGGFGRFDREASLLVQTPKNLYFSGPFGHMDLELRFDVFALC</sequence>
<reference evidence="1" key="1">
    <citation type="journal article" date="2012" name="Nature">
        <title>The tomato genome sequence provides insights into fleshy fruit evolution.</title>
        <authorList>
            <consortium name="Tomato Genome Consortium"/>
        </authorList>
    </citation>
    <scope>NUCLEOTIDE SEQUENCE [LARGE SCALE GENOMIC DNA]</scope>
    <source>
        <strain evidence="1">cv. Heinz 1706</strain>
    </source>
</reference>
<organism evidence="1">
    <name type="scientific">Solanum lycopersicum</name>
    <name type="common">Tomato</name>
    <name type="synonym">Lycopersicon esculentum</name>
    <dbReference type="NCBI Taxonomy" id="4081"/>
    <lineage>
        <taxon>Eukaryota</taxon>
        <taxon>Viridiplantae</taxon>
        <taxon>Streptophyta</taxon>
        <taxon>Embryophyta</taxon>
        <taxon>Tracheophyta</taxon>
        <taxon>Spermatophyta</taxon>
        <taxon>Magnoliopsida</taxon>
        <taxon>eudicotyledons</taxon>
        <taxon>Gunneridae</taxon>
        <taxon>Pentapetalae</taxon>
        <taxon>asterids</taxon>
        <taxon>lamiids</taxon>
        <taxon>Solanales</taxon>
        <taxon>Solanaceae</taxon>
        <taxon>Solanoideae</taxon>
        <taxon>Solaneae</taxon>
        <taxon>Solanum</taxon>
        <taxon>Solanum subgen. Lycopersicon</taxon>
    </lineage>
</organism>
<dbReference type="AlphaFoldDB" id="A0A3Q7FJZ0"/>
<dbReference type="PaxDb" id="4081-Solyc03g081190.1.1"/>
<keyword evidence="2" id="KW-1185">Reference proteome</keyword>
<protein>
    <submittedName>
        <fullName evidence="1">Uncharacterized protein</fullName>
    </submittedName>
</protein>
<dbReference type="Gramene" id="Solyc03g081190.1.1">
    <property type="protein sequence ID" value="Solyc03g081190.1.1.1"/>
    <property type="gene ID" value="Solyc03g081190.1"/>
</dbReference>
<proteinExistence type="predicted"/>
<evidence type="ECO:0000313" key="2">
    <source>
        <dbReference type="Proteomes" id="UP000004994"/>
    </source>
</evidence>
<dbReference type="Proteomes" id="UP000004994">
    <property type="component" value="Chromosome 3"/>
</dbReference>
<accession>A0A3Q7FJZ0</accession>
<reference evidence="1" key="2">
    <citation type="submission" date="2019-01" db="UniProtKB">
        <authorList>
            <consortium name="EnsemblPlants"/>
        </authorList>
    </citation>
    <scope>IDENTIFICATION</scope>
    <source>
        <strain evidence="1">cv. Heinz 1706</strain>
    </source>
</reference>
<dbReference type="EnsemblPlants" id="Solyc03g081190.1.1">
    <property type="protein sequence ID" value="Solyc03g081190.1.1.1"/>
    <property type="gene ID" value="Solyc03g081190.1"/>
</dbReference>
<evidence type="ECO:0000313" key="1">
    <source>
        <dbReference type="EnsemblPlants" id="Solyc03g081190.1.1.1"/>
    </source>
</evidence>
<name>A0A3Q7FJZ0_SOLLC</name>